<dbReference type="Proteomes" id="UP000823900">
    <property type="component" value="Unassembled WGS sequence"/>
</dbReference>
<keyword evidence="4" id="KW-0862">Zinc</keyword>
<evidence type="ECO:0000259" key="6">
    <source>
        <dbReference type="PROSITE" id="PS50860"/>
    </source>
</evidence>
<dbReference type="InterPro" id="IPR018165">
    <property type="entry name" value="Ala-tRNA-synth_IIc_core"/>
</dbReference>
<dbReference type="Pfam" id="PF07973">
    <property type="entry name" value="tRNA_SAD"/>
    <property type="match status" value="1"/>
</dbReference>
<evidence type="ECO:0000256" key="3">
    <source>
        <dbReference type="ARBA" id="ARBA00022723"/>
    </source>
</evidence>
<dbReference type="EMBL" id="DWZA01000078">
    <property type="protein sequence ID" value="HJA71717.1"/>
    <property type="molecule type" value="Genomic_DNA"/>
</dbReference>
<evidence type="ECO:0000256" key="5">
    <source>
        <dbReference type="SAM" id="Coils"/>
    </source>
</evidence>
<accession>A0A9D2HJ05</accession>
<dbReference type="InterPro" id="IPR018164">
    <property type="entry name" value="Ala-tRNA-synth_IIc_N"/>
</dbReference>
<dbReference type="PROSITE" id="PS50860">
    <property type="entry name" value="AA_TRNA_LIGASE_II_ALA"/>
    <property type="match status" value="1"/>
</dbReference>
<comment type="caution">
    <text evidence="7">The sequence shown here is derived from an EMBL/GenBank/DDBJ whole genome shotgun (WGS) entry which is preliminary data.</text>
</comment>
<keyword evidence="5" id="KW-0175">Coiled coil</keyword>
<evidence type="ECO:0000256" key="2">
    <source>
        <dbReference type="ARBA" id="ARBA00004496"/>
    </source>
</evidence>
<dbReference type="PANTHER" id="PTHR43462:SF1">
    <property type="entry name" value="ALANYL-TRNA EDITING PROTEIN AARSD1"/>
    <property type="match status" value="1"/>
</dbReference>
<dbReference type="GO" id="GO:0006419">
    <property type="term" value="P:alanyl-tRNA aminoacylation"/>
    <property type="evidence" value="ECO:0007669"/>
    <property type="project" value="InterPro"/>
</dbReference>
<gene>
    <name evidence="7" type="ORF">IAA07_09105</name>
</gene>
<evidence type="ECO:0000313" key="7">
    <source>
        <dbReference type="EMBL" id="HJA71717.1"/>
    </source>
</evidence>
<dbReference type="GO" id="GO:0046872">
    <property type="term" value="F:metal ion binding"/>
    <property type="evidence" value="ECO:0007669"/>
    <property type="project" value="UniProtKB-KW"/>
</dbReference>
<dbReference type="InterPro" id="IPR003156">
    <property type="entry name" value="DHHA1_dom"/>
</dbReference>
<dbReference type="GO" id="GO:0003676">
    <property type="term" value="F:nucleic acid binding"/>
    <property type="evidence" value="ECO:0007669"/>
    <property type="project" value="InterPro"/>
</dbReference>
<comment type="cofactor">
    <cofactor evidence="1">
        <name>Zn(2+)</name>
        <dbReference type="ChEBI" id="CHEBI:29105"/>
    </cofactor>
</comment>
<feature type="domain" description="Alanyl-transfer RNA synthetases family profile" evidence="6">
    <location>
        <begin position="1"/>
        <end position="235"/>
    </location>
</feature>
<reference evidence="7" key="2">
    <citation type="submission" date="2021-04" db="EMBL/GenBank/DDBJ databases">
        <authorList>
            <person name="Gilroy R."/>
        </authorList>
    </citation>
    <scope>NUCLEOTIDE SEQUENCE</scope>
    <source>
        <strain evidence="7">CHK178-16964</strain>
    </source>
</reference>
<dbReference type="Pfam" id="PF01411">
    <property type="entry name" value="tRNA-synt_2c"/>
    <property type="match status" value="1"/>
</dbReference>
<dbReference type="AlphaFoldDB" id="A0A9D2HJ05"/>
<organism evidence="7 8">
    <name type="scientific">Candidatus Lachnoclostridium stercoravium</name>
    <dbReference type="NCBI Taxonomy" id="2838633"/>
    <lineage>
        <taxon>Bacteria</taxon>
        <taxon>Bacillati</taxon>
        <taxon>Bacillota</taxon>
        <taxon>Clostridia</taxon>
        <taxon>Lachnospirales</taxon>
        <taxon>Lachnospiraceae</taxon>
    </lineage>
</organism>
<dbReference type="SMART" id="SM00863">
    <property type="entry name" value="tRNA_SAD"/>
    <property type="match status" value="1"/>
</dbReference>
<dbReference type="InterPro" id="IPR009000">
    <property type="entry name" value="Transl_B-barrel_sf"/>
</dbReference>
<dbReference type="Pfam" id="PF02272">
    <property type="entry name" value="DHHA1"/>
    <property type="match status" value="1"/>
</dbReference>
<keyword evidence="3" id="KW-0479">Metal-binding</keyword>
<feature type="coiled-coil region" evidence="5">
    <location>
        <begin position="251"/>
        <end position="278"/>
    </location>
</feature>
<reference evidence="7" key="1">
    <citation type="journal article" date="2021" name="PeerJ">
        <title>Extensive microbial diversity within the chicken gut microbiome revealed by metagenomics and culture.</title>
        <authorList>
            <person name="Gilroy R."/>
            <person name="Ravi A."/>
            <person name="Getino M."/>
            <person name="Pursley I."/>
            <person name="Horton D.L."/>
            <person name="Alikhan N.F."/>
            <person name="Baker D."/>
            <person name="Gharbi K."/>
            <person name="Hall N."/>
            <person name="Watson M."/>
            <person name="Adriaenssens E.M."/>
            <person name="Foster-Nyarko E."/>
            <person name="Jarju S."/>
            <person name="Secka A."/>
            <person name="Antonio M."/>
            <person name="Oren A."/>
            <person name="Chaudhuri R.R."/>
            <person name="La Ragione R."/>
            <person name="Hildebrand F."/>
            <person name="Pallen M.J."/>
        </authorList>
    </citation>
    <scope>NUCLEOTIDE SEQUENCE</scope>
    <source>
        <strain evidence="7">CHK178-16964</strain>
    </source>
</reference>
<dbReference type="GO" id="GO:0004813">
    <property type="term" value="F:alanine-tRNA ligase activity"/>
    <property type="evidence" value="ECO:0007669"/>
    <property type="project" value="InterPro"/>
</dbReference>
<dbReference type="InterPro" id="IPR051335">
    <property type="entry name" value="Alanyl-tRNA_Editing_Enzymes"/>
</dbReference>
<evidence type="ECO:0000256" key="4">
    <source>
        <dbReference type="ARBA" id="ARBA00022833"/>
    </source>
</evidence>
<dbReference type="InterPro" id="IPR012947">
    <property type="entry name" value="tRNA_SAD"/>
</dbReference>
<evidence type="ECO:0000313" key="8">
    <source>
        <dbReference type="Proteomes" id="UP000823900"/>
    </source>
</evidence>
<dbReference type="Gene3D" id="2.40.30.130">
    <property type="match status" value="1"/>
</dbReference>
<sequence>MERLYYKSPYVKEFEAVVTDCREGKKGRYEVVLDQTAFFPEGGGQPGDTGVLGQAQVLDTHEKNGEVVHETDRPLAVGEKVKGVLDWEKRFDNMQGHSGEHILTGLIHKTFGFDNVGFHMGKEEITIDFNGTMTMEQLKELEIKANQVVYENVPFVITCPSQEELETMEYRSKKELTGEVRIVTIPEVDVCACCGTHVERSGEVGLIKVLGMIHYKGGVRISMLCGRPAFQYLDGLQKQMNAMSVLLSAKIGKIEETVEKLKAENAEKDAQVNRAYQEIFAARAAALPESSKPLVLFEEGLTPVQIRQFSTLLYESNKGNVAVVCSKKGDSFQYAAGSSSVDMRAFSKTLNGLLNGRGGGSSQMAQGTFQAAEEDIRKAVEENA</sequence>
<dbReference type="GO" id="GO:0005737">
    <property type="term" value="C:cytoplasm"/>
    <property type="evidence" value="ECO:0007669"/>
    <property type="project" value="UniProtKB-SubCell"/>
</dbReference>
<dbReference type="Gene3D" id="3.10.310.40">
    <property type="match status" value="1"/>
</dbReference>
<dbReference type="GO" id="GO:0005524">
    <property type="term" value="F:ATP binding"/>
    <property type="evidence" value="ECO:0007669"/>
    <property type="project" value="InterPro"/>
</dbReference>
<dbReference type="Gene3D" id="3.30.980.10">
    <property type="entry name" value="Threonyl-trna Synthetase, Chain A, domain 2"/>
    <property type="match status" value="1"/>
</dbReference>
<protein>
    <submittedName>
        <fullName evidence="7">Alanyl-tRNA editing protein</fullName>
    </submittedName>
</protein>
<dbReference type="InterPro" id="IPR018163">
    <property type="entry name" value="Thr/Ala-tRNA-synth_IIc_edit"/>
</dbReference>
<proteinExistence type="predicted"/>
<dbReference type="GO" id="GO:0002161">
    <property type="term" value="F:aminoacyl-tRNA deacylase activity"/>
    <property type="evidence" value="ECO:0007669"/>
    <property type="project" value="UniProtKB-ARBA"/>
</dbReference>
<dbReference type="SUPFAM" id="SSF55186">
    <property type="entry name" value="ThrRS/AlaRS common domain"/>
    <property type="match status" value="1"/>
</dbReference>
<evidence type="ECO:0000256" key="1">
    <source>
        <dbReference type="ARBA" id="ARBA00001947"/>
    </source>
</evidence>
<comment type="subcellular location">
    <subcellularLocation>
        <location evidence="2">Cytoplasm</location>
    </subcellularLocation>
</comment>
<name>A0A9D2HJ05_9FIRM</name>
<dbReference type="PANTHER" id="PTHR43462">
    <property type="entry name" value="ALANYL-TRNA EDITING PROTEIN"/>
    <property type="match status" value="1"/>
</dbReference>
<dbReference type="SUPFAM" id="SSF50447">
    <property type="entry name" value="Translation proteins"/>
    <property type="match status" value="1"/>
</dbReference>